<gene>
    <name evidence="6" type="ORF">GCM10007966_18730</name>
</gene>
<dbReference type="OrthoDB" id="3711263at2"/>
<evidence type="ECO:0008006" key="8">
    <source>
        <dbReference type="Google" id="ProtNLM"/>
    </source>
</evidence>
<dbReference type="RefSeq" id="WP_131777047.1">
    <property type="nucleotide sequence ID" value="NZ_BMOB01000008.1"/>
</dbReference>
<dbReference type="InterPro" id="IPR003752">
    <property type="entry name" value="DiS_bond_form_DsbB/BdbC"/>
</dbReference>
<keyword evidence="3 5" id="KW-1133">Transmembrane helix</keyword>
<dbReference type="AlphaFoldDB" id="A0A917JYC3"/>
<evidence type="ECO:0000256" key="5">
    <source>
        <dbReference type="SAM" id="Phobius"/>
    </source>
</evidence>
<reference evidence="6" key="2">
    <citation type="submission" date="2020-09" db="EMBL/GenBank/DDBJ databases">
        <authorList>
            <person name="Sun Q."/>
            <person name="Ohkuma M."/>
        </authorList>
    </citation>
    <scope>NUCLEOTIDE SEQUENCE</scope>
    <source>
        <strain evidence="6">JCM 13919</strain>
    </source>
</reference>
<feature type="transmembrane region" description="Helical" evidence="5">
    <location>
        <begin position="142"/>
        <end position="161"/>
    </location>
</feature>
<comment type="caution">
    <text evidence="6">The sequence shown here is derived from an EMBL/GenBank/DDBJ whole genome shotgun (WGS) entry which is preliminary data.</text>
</comment>
<dbReference type="Pfam" id="PF02600">
    <property type="entry name" value="DsbB"/>
    <property type="match status" value="1"/>
</dbReference>
<evidence type="ECO:0000256" key="3">
    <source>
        <dbReference type="ARBA" id="ARBA00022989"/>
    </source>
</evidence>
<dbReference type="InterPro" id="IPR023380">
    <property type="entry name" value="DsbB-like_sf"/>
</dbReference>
<keyword evidence="2 5" id="KW-0812">Transmembrane</keyword>
<dbReference type="Proteomes" id="UP000630149">
    <property type="component" value="Unassembled WGS sequence"/>
</dbReference>
<evidence type="ECO:0000313" key="6">
    <source>
        <dbReference type="EMBL" id="GGI90191.1"/>
    </source>
</evidence>
<dbReference type="SUPFAM" id="SSF158442">
    <property type="entry name" value="DsbB-like"/>
    <property type="match status" value="1"/>
</dbReference>
<protein>
    <recommendedName>
        <fullName evidence="8">Transmembrane protein</fullName>
    </recommendedName>
</protein>
<evidence type="ECO:0000256" key="1">
    <source>
        <dbReference type="ARBA" id="ARBA00004141"/>
    </source>
</evidence>
<dbReference type="Gene3D" id="1.20.1550.10">
    <property type="entry name" value="DsbB-like"/>
    <property type="match status" value="1"/>
</dbReference>
<dbReference type="GO" id="GO:0015035">
    <property type="term" value="F:protein-disulfide reductase activity"/>
    <property type="evidence" value="ECO:0007669"/>
    <property type="project" value="InterPro"/>
</dbReference>
<evidence type="ECO:0000256" key="4">
    <source>
        <dbReference type="ARBA" id="ARBA00023136"/>
    </source>
</evidence>
<feature type="transmembrane region" description="Helical" evidence="5">
    <location>
        <begin position="12"/>
        <end position="30"/>
    </location>
</feature>
<feature type="transmembrane region" description="Helical" evidence="5">
    <location>
        <begin position="106"/>
        <end position="126"/>
    </location>
</feature>
<keyword evidence="4 5" id="KW-0472">Membrane</keyword>
<sequence length="187" mass="20540">MTENKFHVVGNYFGVVIVCYILIVAFLDQILKHDVPCPLCLLQRTAFIGIGLCAFLNIKVGIKISHYGFMLLTSILGFMIALRQVFLHIAPDDPGYGPVFFGLHYYVWSAISFVFAVGLIGVALLLERGFIPKARPIGKPTYALGVIFLGLILANGISTLLECGLIICPDNPVEYHLLSEQETLPIG</sequence>
<dbReference type="GO" id="GO:0006457">
    <property type="term" value="P:protein folding"/>
    <property type="evidence" value="ECO:0007669"/>
    <property type="project" value="InterPro"/>
</dbReference>
<evidence type="ECO:0000313" key="7">
    <source>
        <dbReference type="Proteomes" id="UP000630149"/>
    </source>
</evidence>
<keyword evidence="7" id="KW-1185">Reference proteome</keyword>
<proteinExistence type="predicted"/>
<evidence type="ECO:0000256" key="2">
    <source>
        <dbReference type="ARBA" id="ARBA00022692"/>
    </source>
</evidence>
<name>A0A917JYC3_9GAMM</name>
<reference evidence="6" key="1">
    <citation type="journal article" date="2014" name="Int. J. Syst. Evol. Microbiol.">
        <title>Complete genome sequence of Corynebacterium casei LMG S-19264T (=DSM 44701T), isolated from a smear-ripened cheese.</title>
        <authorList>
            <consortium name="US DOE Joint Genome Institute (JGI-PGF)"/>
            <person name="Walter F."/>
            <person name="Albersmeier A."/>
            <person name="Kalinowski J."/>
            <person name="Ruckert C."/>
        </authorList>
    </citation>
    <scope>NUCLEOTIDE SEQUENCE</scope>
    <source>
        <strain evidence="6">JCM 13919</strain>
    </source>
</reference>
<dbReference type="EMBL" id="BMOB01000008">
    <property type="protein sequence ID" value="GGI90191.1"/>
    <property type="molecule type" value="Genomic_DNA"/>
</dbReference>
<feature type="transmembrane region" description="Helical" evidence="5">
    <location>
        <begin position="42"/>
        <end position="60"/>
    </location>
</feature>
<accession>A0A917JYC3</accession>
<dbReference type="GO" id="GO:0016020">
    <property type="term" value="C:membrane"/>
    <property type="evidence" value="ECO:0007669"/>
    <property type="project" value="UniProtKB-SubCell"/>
</dbReference>
<comment type="subcellular location">
    <subcellularLocation>
        <location evidence="1">Membrane</location>
        <topology evidence="1">Multi-pass membrane protein</topology>
    </subcellularLocation>
</comment>
<feature type="transmembrane region" description="Helical" evidence="5">
    <location>
        <begin position="67"/>
        <end position="86"/>
    </location>
</feature>
<organism evidence="6 7">
    <name type="scientific">Legionella impletisoli</name>
    <dbReference type="NCBI Taxonomy" id="343510"/>
    <lineage>
        <taxon>Bacteria</taxon>
        <taxon>Pseudomonadati</taxon>
        <taxon>Pseudomonadota</taxon>
        <taxon>Gammaproteobacteria</taxon>
        <taxon>Legionellales</taxon>
        <taxon>Legionellaceae</taxon>
        <taxon>Legionella</taxon>
    </lineage>
</organism>